<keyword evidence="1" id="KW-0812">Transmembrane</keyword>
<name>A0A8H7TCG7_9HELO</name>
<reference evidence="2" key="1">
    <citation type="submission" date="2021-02" db="EMBL/GenBank/DDBJ databases">
        <title>Genome sequence Cadophora malorum strain M34.</title>
        <authorList>
            <person name="Stefanovic E."/>
            <person name="Vu D."/>
            <person name="Scully C."/>
            <person name="Dijksterhuis J."/>
            <person name="Roader J."/>
            <person name="Houbraken J."/>
        </authorList>
    </citation>
    <scope>NUCLEOTIDE SEQUENCE</scope>
    <source>
        <strain evidence="2">M34</strain>
    </source>
</reference>
<sequence>MSLVAIVIVLNHYDGKPSPKWPYEITLNTLVSVFSTLLKALMMMAVAECISQLKWIWFKDPRSLTDLTTFENASRGPWGSAQLLFTLKFHHLAALGALVTIVTIAVDPFVQQAIRFYSCDFIEADSLASVPIAQSYAPKQDLLSPLEVAMVGAIYNGLLNPAPNGSAVTSTCPTGNCTFPMKYTTFGICSSCTNLAYDVKNEFVDVVYNGSKWNASRLEYDYFPAPRTLLNSTLLGSDDPSNLNTWDEISMMQPPLNSSIQTPPAMVIGNTNQYPNFTRFPSSIPYQDKGYFLAGFTSLSYTRSESCTSEWMTGGERKPDTDCVIPALLPGAKEKVTTCQTSPMDDDKCVTLEDFDSVTASACGLSFCGRTYEGRVHEGSFVETLISESNATEIATPFSPSRNTKLPSNETYPSYMLSPCWYNNTEYENLYEYLGFNMTAALWNQISLDQDGIAVALAKGNGPLNYTYMSSVVADDPHKKAVFHGCVVDSHYLAFINLSSFMQKMLNGNVTGLYMAHGGSDGRENPGRDWATPANKFTSEYLNPMYASGFSKHSSTKALFDKLAAAMTNYMRTSDRNSSSAFGEVNGVQTCVKVVWPWLALPAVLVLATCLLLVATIWKTAVQAGANVWKSSALAYLFHGFADGEGERGSLITVDEMDDVARMRQVQLSETSVGWRFVDDGRG</sequence>
<dbReference type="Pfam" id="PF11374">
    <property type="entry name" value="DUF3176"/>
    <property type="match status" value="1"/>
</dbReference>
<keyword evidence="1" id="KW-1133">Transmembrane helix</keyword>
<dbReference type="AlphaFoldDB" id="A0A8H7TCG7"/>
<dbReference type="InterPro" id="IPR021514">
    <property type="entry name" value="DUF3176"/>
</dbReference>
<organism evidence="2 3">
    <name type="scientific">Cadophora malorum</name>
    <dbReference type="NCBI Taxonomy" id="108018"/>
    <lineage>
        <taxon>Eukaryota</taxon>
        <taxon>Fungi</taxon>
        <taxon>Dikarya</taxon>
        <taxon>Ascomycota</taxon>
        <taxon>Pezizomycotina</taxon>
        <taxon>Leotiomycetes</taxon>
        <taxon>Helotiales</taxon>
        <taxon>Ploettnerulaceae</taxon>
        <taxon>Cadophora</taxon>
    </lineage>
</organism>
<dbReference type="EMBL" id="JAFJYH010000170">
    <property type="protein sequence ID" value="KAG4416941.1"/>
    <property type="molecule type" value="Genomic_DNA"/>
</dbReference>
<keyword evidence="3" id="KW-1185">Reference proteome</keyword>
<dbReference type="Proteomes" id="UP000664132">
    <property type="component" value="Unassembled WGS sequence"/>
</dbReference>
<keyword evidence="1" id="KW-0472">Membrane</keyword>
<dbReference type="PANTHER" id="PTHR35394">
    <property type="entry name" value="DUF3176 DOMAIN-CONTAINING PROTEIN"/>
    <property type="match status" value="1"/>
</dbReference>
<feature type="transmembrane region" description="Helical" evidence="1">
    <location>
        <begin position="595"/>
        <end position="618"/>
    </location>
</feature>
<comment type="caution">
    <text evidence="2">The sequence shown here is derived from an EMBL/GenBank/DDBJ whole genome shotgun (WGS) entry which is preliminary data.</text>
</comment>
<dbReference type="PANTHER" id="PTHR35394:SF5">
    <property type="entry name" value="DUF3176 DOMAIN-CONTAINING PROTEIN"/>
    <property type="match status" value="1"/>
</dbReference>
<protein>
    <submittedName>
        <fullName evidence="2">Uncharacterized protein</fullName>
    </submittedName>
</protein>
<dbReference type="OrthoDB" id="5242705at2759"/>
<accession>A0A8H7TCG7</accession>
<proteinExistence type="predicted"/>
<evidence type="ECO:0000313" key="2">
    <source>
        <dbReference type="EMBL" id="KAG4416941.1"/>
    </source>
</evidence>
<evidence type="ECO:0000256" key="1">
    <source>
        <dbReference type="SAM" id="Phobius"/>
    </source>
</evidence>
<gene>
    <name evidence="2" type="ORF">IFR04_009951</name>
</gene>
<evidence type="ECO:0000313" key="3">
    <source>
        <dbReference type="Proteomes" id="UP000664132"/>
    </source>
</evidence>